<dbReference type="PANTHER" id="PTHR42861">
    <property type="entry name" value="CALCIUM-TRANSPORTING ATPASE"/>
    <property type="match status" value="1"/>
</dbReference>
<feature type="transmembrane region" description="Helical" evidence="18">
    <location>
        <begin position="270"/>
        <end position="291"/>
    </location>
</feature>
<keyword evidence="10" id="KW-0547">Nucleotide-binding</keyword>
<dbReference type="Gene3D" id="2.70.150.10">
    <property type="entry name" value="Calcium-transporting ATPase, cytoplasmic transduction domain A"/>
    <property type="match status" value="1"/>
</dbReference>
<evidence type="ECO:0000256" key="9">
    <source>
        <dbReference type="ARBA" id="ARBA00022692"/>
    </source>
</evidence>
<comment type="similarity">
    <text evidence="3">Belongs to the cation transport ATPase (P-type) (TC 3.A.3) family. Type IIIB subfamily.</text>
</comment>
<evidence type="ECO:0000256" key="1">
    <source>
        <dbReference type="ARBA" id="ARBA00003954"/>
    </source>
</evidence>
<feature type="transmembrane region" description="Helical" evidence="18">
    <location>
        <begin position="849"/>
        <end position="869"/>
    </location>
</feature>
<dbReference type="InterPro" id="IPR036412">
    <property type="entry name" value="HAD-like_sf"/>
</dbReference>
<evidence type="ECO:0000256" key="12">
    <source>
        <dbReference type="ARBA" id="ARBA00022842"/>
    </source>
</evidence>
<feature type="transmembrane region" description="Helical" evidence="18">
    <location>
        <begin position="78"/>
        <end position="97"/>
    </location>
</feature>
<dbReference type="SUPFAM" id="SSF81665">
    <property type="entry name" value="Calcium ATPase, transmembrane domain M"/>
    <property type="match status" value="1"/>
</dbReference>
<dbReference type="Pfam" id="PF00122">
    <property type="entry name" value="E1-E2_ATPase"/>
    <property type="match status" value="1"/>
</dbReference>
<dbReference type="InterPro" id="IPR006415">
    <property type="entry name" value="P-type_ATPase_IIIB"/>
</dbReference>
<dbReference type="SMART" id="SM00831">
    <property type="entry name" value="Cation_ATPase_N"/>
    <property type="match status" value="1"/>
</dbReference>
<dbReference type="InterPro" id="IPR008250">
    <property type="entry name" value="ATPase_P-typ_transduc_dom_A_sf"/>
</dbReference>
<comment type="function">
    <text evidence="1">Mediates magnesium influx to the cytosol.</text>
</comment>
<dbReference type="NCBIfam" id="TIGR01524">
    <property type="entry name" value="ATPase-IIIB_Mg"/>
    <property type="match status" value="1"/>
</dbReference>
<evidence type="ECO:0000256" key="3">
    <source>
        <dbReference type="ARBA" id="ARBA00008746"/>
    </source>
</evidence>
<keyword evidence="11" id="KW-0067">ATP-binding</keyword>
<dbReference type="Pfam" id="PF00690">
    <property type="entry name" value="Cation_ATPase_N"/>
    <property type="match status" value="1"/>
</dbReference>
<protein>
    <recommendedName>
        <fullName evidence="5">Magnesium-transporting ATPase, P-type 1</fullName>
        <ecNumber evidence="4">7.2.2.14</ecNumber>
    </recommendedName>
    <alternativeName>
        <fullName evidence="16">Mg(2+) transport ATPase, P-type 1</fullName>
    </alternativeName>
</protein>
<dbReference type="Gene3D" id="3.40.1110.10">
    <property type="entry name" value="Calcium-transporting ATPase, cytoplasmic domain N"/>
    <property type="match status" value="1"/>
</dbReference>
<name>A0ABW4NLF1_9LACT</name>
<evidence type="ECO:0000256" key="8">
    <source>
        <dbReference type="ARBA" id="ARBA00022553"/>
    </source>
</evidence>
<dbReference type="Gene3D" id="1.20.1110.10">
    <property type="entry name" value="Calcium-transporting ATPase, transmembrane domain"/>
    <property type="match status" value="1"/>
</dbReference>
<dbReference type="InterPro" id="IPR023299">
    <property type="entry name" value="ATPase_P-typ_cyto_dom_N"/>
</dbReference>
<comment type="subcellular location">
    <subcellularLocation>
        <location evidence="2">Cell inner membrane</location>
        <topology evidence="2">Multi-pass membrane protein</topology>
    </subcellularLocation>
</comment>
<dbReference type="InterPro" id="IPR006068">
    <property type="entry name" value="ATPase_P-typ_cation-transptr_C"/>
</dbReference>
<organism evidence="20 21">
    <name type="scientific">Carnobacterium antarcticum</name>
    <dbReference type="NCBI Taxonomy" id="2126436"/>
    <lineage>
        <taxon>Bacteria</taxon>
        <taxon>Bacillati</taxon>
        <taxon>Bacillota</taxon>
        <taxon>Bacilli</taxon>
        <taxon>Lactobacillales</taxon>
        <taxon>Carnobacteriaceae</taxon>
        <taxon>Carnobacterium</taxon>
    </lineage>
</organism>
<dbReference type="CDD" id="cd02077">
    <property type="entry name" value="P-type_ATPase_Mg"/>
    <property type="match status" value="1"/>
</dbReference>
<evidence type="ECO:0000256" key="7">
    <source>
        <dbReference type="ARBA" id="ARBA00022519"/>
    </source>
</evidence>
<evidence type="ECO:0000313" key="20">
    <source>
        <dbReference type="EMBL" id="MFD1799172.1"/>
    </source>
</evidence>
<feature type="transmembrane region" description="Helical" evidence="18">
    <location>
        <begin position="297"/>
        <end position="324"/>
    </location>
</feature>
<feature type="transmembrane region" description="Helical" evidence="18">
    <location>
        <begin position="103"/>
        <end position="120"/>
    </location>
</feature>
<reference evidence="21" key="1">
    <citation type="journal article" date="2019" name="Int. J. Syst. Evol. Microbiol.">
        <title>The Global Catalogue of Microorganisms (GCM) 10K type strain sequencing project: providing services to taxonomists for standard genome sequencing and annotation.</title>
        <authorList>
            <consortium name="The Broad Institute Genomics Platform"/>
            <consortium name="The Broad Institute Genome Sequencing Center for Infectious Disease"/>
            <person name="Wu L."/>
            <person name="Ma J."/>
        </authorList>
    </citation>
    <scope>NUCLEOTIDE SEQUENCE [LARGE SCALE GENOMIC DNA]</scope>
    <source>
        <strain evidence="21">KCTC 42143</strain>
    </source>
</reference>
<keyword evidence="6" id="KW-1003">Cell membrane</keyword>
<dbReference type="EC" id="7.2.2.14" evidence="4"/>
<dbReference type="InterPro" id="IPR018303">
    <property type="entry name" value="ATPase_P-typ_P_site"/>
</dbReference>
<feature type="transmembrane region" description="Helical" evidence="18">
    <location>
        <begin position="815"/>
        <end position="837"/>
    </location>
</feature>
<dbReference type="EMBL" id="JBHUFF010000008">
    <property type="protein sequence ID" value="MFD1799172.1"/>
    <property type="molecule type" value="Genomic_DNA"/>
</dbReference>
<dbReference type="InterPro" id="IPR023214">
    <property type="entry name" value="HAD_sf"/>
</dbReference>
<evidence type="ECO:0000256" key="16">
    <source>
        <dbReference type="ARBA" id="ARBA00029806"/>
    </source>
</evidence>
<dbReference type="InterPro" id="IPR059000">
    <property type="entry name" value="ATPase_P-type_domA"/>
</dbReference>
<evidence type="ECO:0000256" key="14">
    <source>
        <dbReference type="ARBA" id="ARBA00022989"/>
    </source>
</evidence>
<keyword evidence="7" id="KW-0997">Cell inner membrane</keyword>
<evidence type="ECO:0000259" key="19">
    <source>
        <dbReference type="SMART" id="SM00831"/>
    </source>
</evidence>
<evidence type="ECO:0000256" key="4">
    <source>
        <dbReference type="ARBA" id="ARBA00012786"/>
    </source>
</evidence>
<dbReference type="SFLD" id="SFLDG00002">
    <property type="entry name" value="C1.7:_P-type_atpase_like"/>
    <property type="match status" value="1"/>
</dbReference>
<dbReference type="InterPro" id="IPR004014">
    <property type="entry name" value="ATPase_P-typ_cation-transptr_N"/>
</dbReference>
<dbReference type="InterPro" id="IPR023298">
    <property type="entry name" value="ATPase_P-typ_TM_dom_sf"/>
</dbReference>
<dbReference type="RefSeq" id="WP_058919541.1">
    <property type="nucleotide sequence ID" value="NZ_JBHSQC010000015.1"/>
</dbReference>
<dbReference type="SFLD" id="SFLDS00003">
    <property type="entry name" value="Haloacid_Dehalogenase"/>
    <property type="match status" value="1"/>
</dbReference>
<evidence type="ECO:0000256" key="13">
    <source>
        <dbReference type="ARBA" id="ARBA00022967"/>
    </source>
</evidence>
<proteinExistence type="inferred from homology"/>
<accession>A0ABW4NLF1</accession>
<dbReference type="InterPro" id="IPR044492">
    <property type="entry name" value="P_typ_ATPase_HD_dom"/>
</dbReference>
<evidence type="ECO:0000256" key="18">
    <source>
        <dbReference type="SAM" id="Phobius"/>
    </source>
</evidence>
<evidence type="ECO:0000313" key="21">
    <source>
        <dbReference type="Proteomes" id="UP001597285"/>
    </source>
</evidence>
<dbReference type="SUPFAM" id="SSF81653">
    <property type="entry name" value="Calcium ATPase, transduction domain A"/>
    <property type="match status" value="1"/>
</dbReference>
<dbReference type="NCBIfam" id="NF011702">
    <property type="entry name" value="PRK15122.1"/>
    <property type="match status" value="1"/>
</dbReference>
<evidence type="ECO:0000256" key="5">
    <source>
        <dbReference type="ARBA" id="ARBA00013555"/>
    </source>
</evidence>
<dbReference type="SUPFAM" id="SSF56784">
    <property type="entry name" value="HAD-like"/>
    <property type="match status" value="1"/>
</dbReference>
<keyword evidence="9 18" id="KW-0812">Transmembrane</keyword>
<dbReference type="Gene3D" id="3.40.50.1000">
    <property type="entry name" value="HAD superfamily/HAD-like"/>
    <property type="match status" value="1"/>
</dbReference>
<comment type="catalytic activity">
    <reaction evidence="17">
        <text>Mg(2+)(out) + ATP + H2O = Mg(2+)(in) + ADP + phosphate + H(+)</text>
        <dbReference type="Rhea" id="RHEA:10260"/>
        <dbReference type="ChEBI" id="CHEBI:15377"/>
        <dbReference type="ChEBI" id="CHEBI:15378"/>
        <dbReference type="ChEBI" id="CHEBI:18420"/>
        <dbReference type="ChEBI" id="CHEBI:30616"/>
        <dbReference type="ChEBI" id="CHEBI:43474"/>
        <dbReference type="ChEBI" id="CHEBI:456216"/>
        <dbReference type="EC" id="7.2.2.14"/>
    </reaction>
</comment>
<sequence>MKKKTETSQSQSKAAIQTLVRFSKKDIDQIYSELDTDKEGLSDEAVAEKIEKYGLNQLTHEKSVPWYKQLIKSFIDPFTLVLMTLAVISFITDVLLSPPESRSFKTVIVISTLVAISGFLKFSQEYRSNKAADKLKTLISSTSDILRKKSGIQEIDVENIVPGDIISLAAGDIIPADLRLIVSNDLLVSESSLTGESEPVEKVASPLNSISDDTGVTELSNICLLGTTIASGSATGIVLATGDATYFSSIASSIVTQKNKTSFDKGIKKISLLLIRLMILMVPLVFVVNGITKGDWLQALLFAISIAVGLTPEMLPVIVTTNLAKGAILMGKHKTVVKELDAIQNFGAMDILCTDKTGTLTMDEMTVTTYLNARGEEDPTVLRKAYLNSFFQTGLRNLMDVAVLEKGKDNGFSNLEHQYSKVEEIPFDFIRRRISVVLKDTEGKNKMITKGAYEEIIGICTQVENGGKIETLTADEKKEALDRAKKLSSEGIRVIAIAQKEQPAASEATSKAEEKELVLAGFVGFLDPVKESAGEALKVLEEDGIDVKILTGDSGAVTLKVCQNLGLVVQRVLLGNEIGKMSDEELAAAVEETSVFAKLEPLQKSRIIQSLQEKAHIVGYMGDGINDAAALHQADVGISVDTAVGIAKDSADIILLEKDLRVLEEGVIEGRKVFGNIMKYIKITVSSNFGNVFSVLLASLVLPFLPMLPIQLLVQNLLYNISQLAIPWDTMDQEYLKKPRKWNADDIGKFMLFVGPISSIFDVVTFLVMWFIFKANTPAMQSLFQTGWFVVGLLSQTLIVHMIRTEKIPFIESRATLPVMALSGGMMLIGAGLPFTPFGTSIGLTALPLAYFPWLIGILFSYSLLLQLVKKRYIKRFNRWL</sequence>
<dbReference type="PROSITE" id="PS00154">
    <property type="entry name" value="ATPASE_E1_E2"/>
    <property type="match status" value="1"/>
</dbReference>
<evidence type="ECO:0000256" key="11">
    <source>
        <dbReference type="ARBA" id="ARBA00022840"/>
    </source>
</evidence>
<evidence type="ECO:0000256" key="10">
    <source>
        <dbReference type="ARBA" id="ARBA00022741"/>
    </source>
</evidence>
<dbReference type="NCBIfam" id="TIGR01494">
    <property type="entry name" value="ATPase_P-type"/>
    <property type="match status" value="3"/>
</dbReference>
<dbReference type="InterPro" id="IPR001757">
    <property type="entry name" value="P_typ_ATPase"/>
</dbReference>
<feature type="transmembrane region" description="Helical" evidence="18">
    <location>
        <begin position="785"/>
        <end position="803"/>
    </location>
</feature>
<dbReference type="Proteomes" id="UP001597285">
    <property type="component" value="Unassembled WGS sequence"/>
</dbReference>
<keyword evidence="13" id="KW-1278">Translocase</keyword>
<dbReference type="SFLD" id="SFLDF00027">
    <property type="entry name" value="p-type_atpase"/>
    <property type="match status" value="1"/>
</dbReference>
<evidence type="ECO:0000256" key="2">
    <source>
        <dbReference type="ARBA" id="ARBA00004429"/>
    </source>
</evidence>
<feature type="domain" description="Cation-transporting P-type ATPase N-terminal" evidence="19">
    <location>
        <begin position="21"/>
        <end position="94"/>
    </location>
</feature>
<dbReference type="Pfam" id="PF00689">
    <property type="entry name" value="Cation_ATPase_C"/>
    <property type="match status" value="1"/>
</dbReference>
<evidence type="ECO:0000256" key="15">
    <source>
        <dbReference type="ARBA" id="ARBA00023136"/>
    </source>
</evidence>
<dbReference type="PRINTS" id="PR01836">
    <property type="entry name" value="MGATPASE"/>
</dbReference>
<feature type="transmembrane region" description="Helical" evidence="18">
    <location>
        <begin position="750"/>
        <end position="773"/>
    </location>
</feature>
<comment type="caution">
    <text evidence="20">The sequence shown here is derived from an EMBL/GenBank/DDBJ whole genome shotgun (WGS) entry which is preliminary data.</text>
</comment>
<keyword evidence="21" id="KW-1185">Reference proteome</keyword>
<gene>
    <name evidence="20" type="primary">mgtA</name>
    <name evidence="20" type="ORF">ACFSBK_04765</name>
</gene>
<keyword evidence="8" id="KW-0597">Phosphoprotein</keyword>
<dbReference type="Pfam" id="PF13246">
    <property type="entry name" value="Cation_ATPase"/>
    <property type="match status" value="1"/>
</dbReference>
<keyword evidence="14 18" id="KW-1133">Transmembrane helix</keyword>
<evidence type="ECO:0000256" key="17">
    <source>
        <dbReference type="ARBA" id="ARBA00047295"/>
    </source>
</evidence>
<keyword evidence="12" id="KW-0460">Magnesium</keyword>
<keyword evidence="15 18" id="KW-0472">Membrane</keyword>
<evidence type="ECO:0000256" key="6">
    <source>
        <dbReference type="ARBA" id="ARBA00022475"/>
    </source>
</evidence>